<evidence type="ECO:0000256" key="3">
    <source>
        <dbReference type="ARBA" id="ARBA00021330"/>
    </source>
</evidence>
<dbReference type="GO" id="GO:0005737">
    <property type="term" value="C:cytoplasm"/>
    <property type="evidence" value="ECO:0007669"/>
    <property type="project" value="TreeGrafter"/>
</dbReference>
<dbReference type="PANTHER" id="PTHR21404:SF3">
    <property type="entry name" value="SMALL RNA 2'-O-METHYLTRANSFERASE"/>
    <property type="match status" value="1"/>
</dbReference>
<evidence type="ECO:0000256" key="5">
    <source>
        <dbReference type="ARBA" id="ARBA00022679"/>
    </source>
</evidence>
<protein>
    <recommendedName>
        <fullName evidence="3">Small RNA 2'-O-methyltransferase</fullName>
        <ecNumber evidence="11">2.1.1.386</ecNumber>
    </recommendedName>
</protein>
<sequence>MILDSRQSFQFRHADHEREWTRAEFRTWAEAAAEKHGYWISEFDGVGYLPDQESQGPCTQLAVFERKDLEEAAEEVEEAAAFSGSETQVDLSSISAKALRSQELDRAMV</sequence>
<evidence type="ECO:0000256" key="12">
    <source>
        <dbReference type="ARBA" id="ARBA00048418"/>
    </source>
</evidence>
<dbReference type="GO" id="GO:0090486">
    <property type="term" value="F:small RNA 2'-O-methyltransferase activity"/>
    <property type="evidence" value="ECO:0007669"/>
    <property type="project" value="UniProtKB-EC"/>
</dbReference>
<evidence type="ECO:0000256" key="10">
    <source>
        <dbReference type="ARBA" id="ARBA00023158"/>
    </source>
</evidence>
<dbReference type="GO" id="GO:0030422">
    <property type="term" value="P:siRNA processing"/>
    <property type="evidence" value="ECO:0007669"/>
    <property type="project" value="TreeGrafter"/>
</dbReference>
<evidence type="ECO:0000256" key="4">
    <source>
        <dbReference type="ARBA" id="ARBA00022603"/>
    </source>
</evidence>
<keyword evidence="9" id="KW-0694">RNA-binding</keyword>
<gene>
    <name evidence="13" type="primary">HENMT1</name>
    <name evidence="13" type="ORF">AK812_SmicGene34702</name>
</gene>
<evidence type="ECO:0000256" key="9">
    <source>
        <dbReference type="ARBA" id="ARBA00022884"/>
    </source>
</evidence>
<comment type="caution">
    <text evidence="13">The sequence shown here is derived from an EMBL/GenBank/DDBJ whole genome shotgun (WGS) entry which is preliminary data.</text>
</comment>
<accession>A0A1Q9CNC9</accession>
<dbReference type="EMBL" id="LSRX01001043">
    <property type="protein sequence ID" value="OLP84430.1"/>
    <property type="molecule type" value="Genomic_DNA"/>
</dbReference>
<evidence type="ECO:0000256" key="2">
    <source>
        <dbReference type="ARBA" id="ARBA00009026"/>
    </source>
</evidence>
<dbReference type="Proteomes" id="UP000186817">
    <property type="component" value="Unassembled WGS sequence"/>
</dbReference>
<dbReference type="OrthoDB" id="313126at2759"/>
<evidence type="ECO:0000313" key="14">
    <source>
        <dbReference type="Proteomes" id="UP000186817"/>
    </source>
</evidence>
<dbReference type="InterPro" id="IPR026610">
    <property type="entry name" value="Hen1"/>
</dbReference>
<organism evidence="13 14">
    <name type="scientific">Symbiodinium microadriaticum</name>
    <name type="common">Dinoflagellate</name>
    <name type="synonym">Zooxanthella microadriatica</name>
    <dbReference type="NCBI Taxonomy" id="2951"/>
    <lineage>
        <taxon>Eukaryota</taxon>
        <taxon>Sar</taxon>
        <taxon>Alveolata</taxon>
        <taxon>Dinophyceae</taxon>
        <taxon>Suessiales</taxon>
        <taxon>Symbiodiniaceae</taxon>
        <taxon>Symbiodinium</taxon>
    </lineage>
</organism>
<dbReference type="GO" id="GO:0001510">
    <property type="term" value="P:RNA methylation"/>
    <property type="evidence" value="ECO:0007669"/>
    <property type="project" value="InterPro"/>
</dbReference>
<evidence type="ECO:0000256" key="7">
    <source>
        <dbReference type="ARBA" id="ARBA00022723"/>
    </source>
</evidence>
<keyword evidence="14" id="KW-1185">Reference proteome</keyword>
<keyword evidence="6" id="KW-0949">S-adenosyl-L-methionine</keyword>
<evidence type="ECO:0000313" key="13">
    <source>
        <dbReference type="EMBL" id="OLP84430.1"/>
    </source>
</evidence>
<evidence type="ECO:0000256" key="1">
    <source>
        <dbReference type="ARBA" id="ARBA00001946"/>
    </source>
</evidence>
<evidence type="ECO:0000256" key="6">
    <source>
        <dbReference type="ARBA" id="ARBA00022691"/>
    </source>
</evidence>
<keyword evidence="4 13" id="KW-0489">Methyltransferase</keyword>
<keyword evidence="10" id="KW-0943">RNA-mediated gene silencing</keyword>
<dbReference type="PANTHER" id="PTHR21404">
    <property type="entry name" value="HEN1"/>
    <property type="match status" value="1"/>
</dbReference>
<dbReference type="EC" id="2.1.1.386" evidence="11"/>
<dbReference type="InterPro" id="IPR029063">
    <property type="entry name" value="SAM-dependent_MTases_sf"/>
</dbReference>
<dbReference type="GO" id="GO:0046872">
    <property type="term" value="F:metal ion binding"/>
    <property type="evidence" value="ECO:0007669"/>
    <property type="project" value="UniProtKB-KW"/>
</dbReference>
<name>A0A1Q9CNC9_SYMMI</name>
<proteinExistence type="inferred from homology"/>
<keyword evidence="8" id="KW-0460">Magnesium</keyword>
<dbReference type="Gene3D" id="3.40.50.150">
    <property type="entry name" value="Vaccinia Virus protein VP39"/>
    <property type="match status" value="1"/>
</dbReference>
<evidence type="ECO:0000256" key="11">
    <source>
        <dbReference type="ARBA" id="ARBA00035025"/>
    </source>
</evidence>
<keyword evidence="7" id="KW-0479">Metal-binding</keyword>
<dbReference type="AlphaFoldDB" id="A0A1Q9CNC9"/>
<dbReference type="GO" id="GO:0005634">
    <property type="term" value="C:nucleus"/>
    <property type="evidence" value="ECO:0007669"/>
    <property type="project" value="TreeGrafter"/>
</dbReference>
<reference evidence="13 14" key="1">
    <citation type="submission" date="2016-02" db="EMBL/GenBank/DDBJ databases">
        <title>Genome analysis of coral dinoflagellate symbionts highlights evolutionary adaptations to a symbiotic lifestyle.</title>
        <authorList>
            <person name="Aranda M."/>
            <person name="Li Y."/>
            <person name="Liew Y.J."/>
            <person name="Baumgarten S."/>
            <person name="Simakov O."/>
            <person name="Wilson M."/>
            <person name="Piel J."/>
            <person name="Ashoor H."/>
            <person name="Bougouffa S."/>
            <person name="Bajic V.B."/>
            <person name="Ryu T."/>
            <person name="Ravasi T."/>
            <person name="Bayer T."/>
            <person name="Micklem G."/>
            <person name="Kim H."/>
            <person name="Bhak J."/>
            <person name="Lajeunesse T.C."/>
            <person name="Voolstra C.R."/>
        </authorList>
    </citation>
    <scope>NUCLEOTIDE SEQUENCE [LARGE SCALE GENOMIC DNA]</scope>
    <source>
        <strain evidence="13 14">CCMP2467</strain>
    </source>
</reference>
<comment type="cofactor">
    <cofactor evidence="1">
        <name>Mg(2+)</name>
        <dbReference type="ChEBI" id="CHEBI:18420"/>
    </cofactor>
</comment>
<dbReference type="GO" id="GO:0003723">
    <property type="term" value="F:RNA binding"/>
    <property type="evidence" value="ECO:0007669"/>
    <property type="project" value="UniProtKB-KW"/>
</dbReference>
<evidence type="ECO:0000256" key="8">
    <source>
        <dbReference type="ARBA" id="ARBA00022842"/>
    </source>
</evidence>
<keyword evidence="5 13" id="KW-0808">Transferase</keyword>
<comment type="catalytic activity">
    <reaction evidence="12">
        <text>small RNA 3'-end nucleotide + S-adenosyl-L-methionine = small RNA 3'-end 2'-O-methylnucleotide + S-adenosyl-L-homocysteine + H(+)</text>
        <dbReference type="Rhea" id="RHEA:37887"/>
        <dbReference type="Rhea" id="RHEA-COMP:10415"/>
        <dbReference type="Rhea" id="RHEA-COMP:10416"/>
        <dbReference type="ChEBI" id="CHEBI:15378"/>
        <dbReference type="ChEBI" id="CHEBI:57856"/>
        <dbReference type="ChEBI" id="CHEBI:59789"/>
        <dbReference type="ChEBI" id="CHEBI:74896"/>
        <dbReference type="ChEBI" id="CHEBI:74898"/>
        <dbReference type="EC" id="2.1.1.386"/>
    </reaction>
</comment>
<comment type="similarity">
    <text evidence="2">Belongs to the methyltransferase superfamily. HEN1 family.</text>
</comment>